<sequence length="99" mass="11386">MLDLTSMLTSLRRPRMLVRTARIGAQDYRRDRDLQRLLGYGTLPRPAAAVMRLMEMEHELDQQRRSGDAGYSLTRHLDILIALMGEAQLFQASRAPRMS</sequence>
<organism evidence="1 2">
    <name type="scientific">Jhaorihella thermophila</name>
    <dbReference type="NCBI Taxonomy" id="488547"/>
    <lineage>
        <taxon>Bacteria</taxon>
        <taxon>Pseudomonadati</taxon>
        <taxon>Pseudomonadota</taxon>
        <taxon>Alphaproteobacteria</taxon>
        <taxon>Rhodobacterales</taxon>
        <taxon>Paracoccaceae</taxon>
        <taxon>Jhaorihella</taxon>
    </lineage>
</organism>
<dbReference type="Pfam" id="PF20083">
    <property type="entry name" value="DUF6477"/>
    <property type="match status" value="1"/>
</dbReference>
<proteinExistence type="predicted"/>
<evidence type="ECO:0000313" key="2">
    <source>
        <dbReference type="Proteomes" id="UP000236742"/>
    </source>
</evidence>
<name>A0A1H5RQ76_9RHOB</name>
<dbReference type="OrthoDB" id="7875218at2"/>
<dbReference type="AlphaFoldDB" id="A0A1H5RQ76"/>
<gene>
    <name evidence="1" type="ORF">SAMN05421751_10190</name>
</gene>
<dbReference type="Proteomes" id="UP000236742">
    <property type="component" value="Unassembled WGS sequence"/>
</dbReference>
<dbReference type="EMBL" id="FNVD01000001">
    <property type="protein sequence ID" value="SEF40420.1"/>
    <property type="molecule type" value="Genomic_DNA"/>
</dbReference>
<protein>
    <submittedName>
        <fullName evidence="1">Uncharacterized protein</fullName>
    </submittedName>
</protein>
<dbReference type="InterPro" id="IPR045516">
    <property type="entry name" value="DUF6477"/>
</dbReference>
<reference evidence="1 2" key="1">
    <citation type="submission" date="2016-10" db="EMBL/GenBank/DDBJ databases">
        <authorList>
            <person name="de Groot N.N."/>
        </authorList>
    </citation>
    <scope>NUCLEOTIDE SEQUENCE [LARGE SCALE GENOMIC DNA]</scope>
    <source>
        <strain evidence="1 2">DSM 23413</strain>
    </source>
</reference>
<keyword evidence="2" id="KW-1185">Reference proteome</keyword>
<dbReference type="RefSeq" id="WP_104006145.1">
    <property type="nucleotide sequence ID" value="NZ_FNVD01000001.1"/>
</dbReference>
<evidence type="ECO:0000313" key="1">
    <source>
        <dbReference type="EMBL" id="SEF40420.1"/>
    </source>
</evidence>
<accession>A0A1H5RQ76</accession>